<gene>
    <name evidence="1" type="ORF">E1218_27560</name>
</gene>
<keyword evidence="2" id="KW-1185">Reference proteome</keyword>
<dbReference type="EMBL" id="SMKR01000149">
    <property type="protein sequence ID" value="TDD17603.1"/>
    <property type="molecule type" value="Genomic_DNA"/>
</dbReference>
<accession>A0A4R4WM78</accession>
<evidence type="ECO:0000313" key="1">
    <source>
        <dbReference type="EMBL" id="TDD17603.1"/>
    </source>
</evidence>
<name>A0A4R4WM78_9ACTN</name>
<sequence>MAVHAGWTREFRLWHYTVSYSQLLFRSIDSSDSPKRIDLLFSNVERMHIAAEYDNFAVEEMTEPDDPRFGEFGLRALERRRIFLINGGPDYVAATHCRWHEDDGDARSSSKFGPLRGID</sequence>
<reference evidence="1 2" key="1">
    <citation type="submission" date="2019-02" db="EMBL/GenBank/DDBJ databases">
        <title>Draft genome sequences of novel Actinobacteria.</title>
        <authorList>
            <person name="Sahin N."/>
            <person name="Ay H."/>
            <person name="Saygin H."/>
        </authorList>
    </citation>
    <scope>NUCLEOTIDE SEQUENCE [LARGE SCALE GENOMIC DNA]</scope>
    <source>
        <strain evidence="1 2">16K104</strain>
    </source>
</reference>
<dbReference type="RefSeq" id="WP_132325375.1">
    <property type="nucleotide sequence ID" value="NZ_SMKR01000149.1"/>
</dbReference>
<proteinExistence type="predicted"/>
<evidence type="ECO:0000313" key="2">
    <source>
        <dbReference type="Proteomes" id="UP000295172"/>
    </source>
</evidence>
<protein>
    <submittedName>
        <fullName evidence="1">Uncharacterized protein</fullName>
    </submittedName>
</protein>
<dbReference type="Proteomes" id="UP000295172">
    <property type="component" value="Unassembled WGS sequence"/>
</dbReference>
<comment type="caution">
    <text evidence="1">The sequence shown here is derived from an EMBL/GenBank/DDBJ whole genome shotgun (WGS) entry which is preliminary data.</text>
</comment>
<dbReference type="AlphaFoldDB" id="A0A4R4WM78"/>
<dbReference type="OrthoDB" id="5148951at2"/>
<organism evidence="1 2">
    <name type="scientific">Kribbella turkmenica</name>
    <dbReference type="NCBI Taxonomy" id="2530375"/>
    <lineage>
        <taxon>Bacteria</taxon>
        <taxon>Bacillati</taxon>
        <taxon>Actinomycetota</taxon>
        <taxon>Actinomycetes</taxon>
        <taxon>Propionibacteriales</taxon>
        <taxon>Kribbellaceae</taxon>
        <taxon>Kribbella</taxon>
    </lineage>
</organism>